<evidence type="ECO:0000256" key="2">
    <source>
        <dbReference type="SAM" id="MobiDB-lite"/>
    </source>
</evidence>
<feature type="compositionally biased region" description="Basic residues" evidence="2">
    <location>
        <begin position="22"/>
        <end position="31"/>
    </location>
</feature>
<feature type="transmembrane region" description="Helical" evidence="3">
    <location>
        <begin position="41"/>
        <end position="62"/>
    </location>
</feature>
<organism evidence="4 5">
    <name type="scientific">Butyricicoccus intestinisimiae</name>
    <dbReference type="NCBI Taxonomy" id="2841509"/>
    <lineage>
        <taxon>Bacteria</taxon>
        <taxon>Bacillati</taxon>
        <taxon>Bacillota</taxon>
        <taxon>Clostridia</taxon>
        <taxon>Eubacteriales</taxon>
        <taxon>Butyricicoccaceae</taxon>
        <taxon>Butyricicoccus</taxon>
    </lineage>
</organism>
<evidence type="ECO:0000256" key="1">
    <source>
        <dbReference type="SAM" id="Coils"/>
    </source>
</evidence>
<feature type="coiled-coil region" evidence="1">
    <location>
        <begin position="64"/>
        <end position="98"/>
    </location>
</feature>
<keyword evidence="3" id="KW-1133">Transmembrane helix</keyword>
<dbReference type="Proteomes" id="UP000783588">
    <property type="component" value="Unassembled WGS sequence"/>
</dbReference>
<evidence type="ECO:0000256" key="3">
    <source>
        <dbReference type="SAM" id="Phobius"/>
    </source>
</evidence>
<accession>A0ABS6ET98</accession>
<keyword evidence="1" id="KW-0175">Coiled coil</keyword>
<keyword evidence="3" id="KW-0812">Transmembrane</keyword>
<sequence>MTKETRRNQTPIPIDSAEQRKMARKKERARIRRSRERIRKLAIAAMIAIVMAGAVGTVVGYIQVTDLTKKVEDKQAQLAQLESECTSLKAKKENSVDLSQVENYAENVLGLVKLDRSQEEYLELQKNDQVQVNEGSSGVEKLASSFVKSFSAILSFLR</sequence>
<evidence type="ECO:0008006" key="6">
    <source>
        <dbReference type="Google" id="ProtNLM"/>
    </source>
</evidence>
<gene>
    <name evidence="4" type="ORF">KQI75_09880</name>
</gene>
<keyword evidence="5" id="KW-1185">Reference proteome</keyword>
<dbReference type="RefSeq" id="WP_216470636.1">
    <property type="nucleotide sequence ID" value="NZ_JAHLQI010000005.1"/>
</dbReference>
<feature type="region of interest" description="Disordered" evidence="2">
    <location>
        <begin position="1"/>
        <end position="31"/>
    </location>
</feature>
<comment type="caution">
    <text evidence="4">The sequence shown here is derived from an EMBL/GenBank/DDBJ whole genome shotgun (WGS) entry which is preliminary data.</text>
</comment>
<proteinExistence type="predicted"/>
<dbReference type="EMBL" id="JAHLQI010000005">
    <property type="protein sequence ID" value="MBU5490920.1"/>
    <property type="molecule type" value="Genomic_DNA"/>
</dbReference>
<evidence type="ECO:0000313" key="4">
    <source>
        <dbReference type="EMBL" id="MBU5490920.1"/>
    </source>
</evidence>
<protein>
    <recommendedName>
        <fullName evidence="6">Septum formation initiator</fullName>
    </recommendedName>
</protein>
<evidence type="ECO:0000313" key="5">
    <source>
        <dbReference type="Proteomes" id="UP000783588"/>
    </source>
</evidence>
<keyword evidence="3" id="KW-0472">Membrane</keyword>
<name>A0ABS6ET98_9FIRM</name>
<reference evidence="4 5" key="1">
    <citation type="submission" date="2021-06" db="EMBL/GenBank/DDBJ databases">
        <authorList>
            <person name="Sun Q."/>
            <person name="Li D."/>
        </authorList>
    </citation>
    <scope>NUCLEOTIDE SEQUENCE [LARGE SCALE GENOMIC DNA]</scope>
    <source>
        <strain evidence="4 5">MSJd-7</strain>
    </source>
</reference>